<feature type="domain" description="TFIIB-type" evidence="5">
    <location>
        <begin position="23"/>
        <end position="55"/>
    </location>
</feature>
<accession>A0A9D4ZIC5</accession>
<dbReference type="PRINTS" id="PR00685">
    <property type="entry name" value="TIFACTORIIB"/>
</dbReference>
<sequence>FKPLNLQRETILGYACTSTQRMGDEMCRDCGRETQITLDYASGDSICTECGLVMESHIVDERPEWRVFEGDDSSDKVRVGAPGSLLLDSNDLHTHMDKAPPSVMRAEAQASSSSSCSDARRLALAFKDIRHLADRMNLIPSIQSRACEIFRDAVNALKGRHKEPYYAACLELASQHEGSVRWSIKSIAQYCDTSISDIHKAKSRILKHLGGNGVTASTTSAAATADAPCNNPLAMPANGVNIVSAGLQMDKLIRRYCSSINMDVRAMRATSEMTKAVQEKLDVRRSPISIAAACMHIAAVLCDSKVSLPDIALATNISEETIRKTYRDIYPHLGKVIPAWVHNGGC</sequence>
<keyword evidence="2" id="KW-0805">Transcription regulation</keyword>
<dbReference type="GO" id="GO:0097550">
    <property type="term" value="C:transcription preinitiation complex"/>
    <property type="evidence" value="ECO:0007669"/>
    <property type="project" value="TreeGrafter"/>
</dbReference>
<dbReference type="Gene3D" id="1.10.472.10">
    <property type="entry name" value="Cyclin-like"/>
    <property type="match status" value="1"/>
</dbReference>
<reference evidence="6" key="1">
    <citation type="submission" date="2021-01" db="EMBL/GenBank/DDBJ databases">
        <title>Adiantum capillus-veneris genome.</title>
        <authorList>
            <person name="Fang Y."/>
            <person name="Liao Q."/>
        </authorList>
    </citation>
    <scope>NUCLEOTIDE SEQUENCE</scope>
    <source>
        <strain evidence="6">H3</strain>
        <tissue evidence="6">Leaf</tissue>
    </source>
</reference>
<evidence type="ECO:0000259" key="5">
    <source>
        <dbReference type="PROSITE" id="PS51134"/>
    </source>
</evidence>
<evidence type="ECO:0000256" key="2">
    <source>
        <dbReference type="ARBA" id="ARBA00023015"/>
    </source>
</evidence>
<dbReference type="OrthoDB" id="25790at2759"/>
<evidence type="ECO:0000313" key="7">
    <source>
        <dbReference type="Proteomes" id="UP000886520"/>
    </source>
</evidence>
<name>A0A9D4ZIC5_ADICA</name>
<dbReference type="SMART" id="SM00385">
    <property type="entry name" value="CYCLIN"/>
    <property type="match status" value="1"/>
</dbReference>
<evidence type="ECO:0000313" key="6">
    <source>
        <dbReference type="EMBL" id="KAI5074021.1"/>
    </source>
</evidence>
<dbReference type="GO" id="GO:0017025">
    <property type="term" value="F:TBP-class protein binding"/>
    <property type="evidence" value="ECO:0007669"/>
    <property type="project" value="InterPro"/>
</dbReference>
<dbReference type="PANTHER" id="PTHR11618">
    <property type="entry name" value="TRANSCRIPTION INITIATION FACTOR IIB-RELATED"/>
    <property type="match status" value="1"/>
</dbReference>
<keyword evidence="4" id="KW-0863">Zinc-finger</keyword>
<dbReference type="Pfam" id="PF08271">
    <property type="entry name" value="Zn_Ribbon_TF"/>
    <property type="match status" value="1"/>
</dbReference>
<dbReference type="InterPro" id="IPR000812">
    <property type="entry name" value="TFIIB"/>
</dbReference>
<dbReference type="PROSITE" id="PS51134">
    <property type="entry name" value="ZF_TFIIB"/>
    <property type="match status" value="1"/>
</dbReference>
<gene>
    <name evidence="6" type="ORF">GOP47_0012034</name>
</gene>
<dbReference type="Pfam" id="PF00382">
    <property type="entry name" value="TFIIB"/>
    <property type="match status" value="2"/>
</dbReference>
<dbReference type="InterPro" id="IPR013150">
    <property type="entry name" value="TFIIB_cyclin"/>
</dbReference>
<dbReference type="SUPFAM" id="SSF47954">
    <property type="entry name" value="Cyclin-like"/>
    <property type="match status" value="2"/>
</dbReference>
<dbReference type="GO" id="GO:0070897">
    <property type="term" value="P:transcription preinitiation complex assembly"/>
    <property type="evidence" value="ECO:0007669"/>
    <property type="project" value="InterPro"/>
</dbReference>
<comment type="caution">
    <text evidence="6">The sequence shown here is derived from an EMBL/GenBank/DDBJ whole genome shotgun (WGS) entry which is preliminary data.</text>
</comment>
<dbReference type="InterPro" id="IPR013763">
    <property type="entry name" value="Cyclin-like_dom"/>
</dbReference>
<proteinExistence type="inferred from homology"/>
<dbReference type="GO" id="GO:0005634">
    <property type="term" value="C:nucleus"/>
    <property type="evidence" value="ECO:0007669"/>
    <property type="project" value="TreeGrafter"/>
</dbReference>
<dbReference type="PANTHER" id="PTHR11618:SF78">
    <property type="entry name" value="TRANSCRIPTION INITIATION FACTOR IIB-2"/>
    <property type="match status" value="1"/>
</dbReference>
<dbReference type="GO" id="GO:0008270">
    <property type="term" value="F:zinc ion binding"/>
    <property type="evidence" value="ECO:0007669"/>
    <property type="project" value="UniProtKB-KW"/>
</dbReference>
<evidence type="ECO:0000256" key="3">
    <source>
        <dbReference type="ARBA" id="ARBA00023163"/>
    </source>
</evidence>
<protein>
    <recommendedName>
        <fullName evidence="5">TFIIB-type domain-containing protein</fullName>
    </recommendedName>
</protein>
<keyword evidence="7" id="KW-1185">Reference proteome</keyword>
<organism evidence="6 7">
    <name type="scientific">Adiantum capillus-veneris</name>
    <name type="common">Maidenhair fern</name>
    <dbReference type="NCBI Taxonomy" id="13818"/>
    <lineage>
        <taxon>Eukaryota</taxon>
        <taxon>Viridiplantae</taxon>
        <taxon>Streptophyta</taxon>
        <taxon>Embryophyta</taxon>
        <taxon>Tracheophyta</taxon>
        <taxon>Polypodiopsida</taxon>
        <taxon>Polypodiidae</taxon>
        <taxon>Polypodiales</taxon>
        <taxon>Pteridineae</taxon>
        <taxon>Pteridaceae</taxon>
        <taxon>Vittarioideae</taxon>
        <taxon>Adiantum</taxon>
    </lineage>
</organism>
<keyword evidence="4" id="KW-0862">Zinc</keyword>
<dbReference type="InterPro" id="IPR013137">
    <property type="entry name" value="Znf_TFIIB"/>
</dbReference>
<dbReference type="Gene3D" id="1.10.472.170">
    <property type="match status" value="1"/>
</dbReference>
<dbReference type="InterPro" id="IPR036915">
    <property type="entry name" value="Cyclin-like_sf"/>
</dbReference>
<keyword evidence="4" id="KW-0479">Metal-binding</keyword>
<dbReference type="AlphaFoldDB" id="A0A9D4ZIC5"/>
<comment type="similarity">
    <text evidence="1">Belongs to the TFIIB family.</text>
</comment>
<evidence type="ECO:0000256" key="4">
    <source>
        <dbReference type="PROSITE-ProRule" id="PRU00469"/>
    </source>
</evidence>
<feature type="non-terminal residue" evidence="6">
    <location>
        <position position="1"/>
    </location>
</feature>
<dbReference type="SUPFAM" id="SSF57783">
    <property type="entry name" value="Zinc beta-ribbon"/>
    <property type="match status" value="1"/>
</dbReference>
<dbReference type="Proteomes" id="UP000886520">
    <property type="component" value="Chromosome 11"/>
</dbReference>
<dbReference type="EMBL" id="JABFUD020000011">
    <property type="protein sequence ID" value="KAI5074021.1"/>
    <property type="molecule type" value="Genomic_DNA"/>
</dbReference>
<evidence type="ECO:0000256" key="1">
    <source>
        <dbReference type="ARBA" id="ARBA00010857"/>
    </source>
</evidence>
<keyword evidence="3" id="KW-0804">Transcription</keyword>